<accession>A0A2N5MZT6</accession>
<evidence type="ECO:0000313" key="2">
    <source>
        <dbReference type="EMBL" id="PLT43572.1"/>
    </source>
</evidence>
<organism evidence="2 3">
    <name type="scientific">Paenibacillus pasadenensis</name>
    <dbReference type="NCBI Taxonomy" id="217090"/>
    <lineage>
        <taxon>Bacteria</taxon>
        <taxon>Bacillati</taxon>
        <taxon>Bacillota</taxon>
        <taxon>Bacilli</taxon>
        <taxon>Bacillales</taxon>
        <taxon>Paenibacillaceae</taxon>
        <taxon>Paenibacillus</taxon>
    </lineage>
</organism>
<proteinExistence type="predicted"/>
<dbReference type="InterPro" id="IPR014717">
    <property type="entry name" value="Transl_elong_EF1B/ribsomal_bS6"/>
</dbReference>
<dbReference type="RefSeq" id="WP_043111134.1">
    <property type="nucleotide sequence ID" value="NZ_BIMM01000080.1"/>
</dbReference>
<evidence type="ECO:0000313" key="3">
    <source>
        <dbReference type="Proteomes" id="UP000234789"/>
    </source>
</evidence>
<dbReference type="AlphaFoldDB" id="A0A2N5MZT6"/>
<sequence>MAARRNSWILLLSAILFLGLLLFFLYGLKPAEEKAASLEAELGTQQKLNDILIAKLQERREEAEIRPVEGVQAELPYWDNTEQLVLDLEQLGAENGVEHVSIAFSGDLAASRPLRSDPSADPAAERSAAPGEGAPAAEGDAAPSADELGLAAGGSPSSEPQPAGAAAAGPLRLQVSAVVKGTYDAVLKYVQSLHGLTRLTTLESLELSRSSCGCGSEQELTVPLTFAAYFQPTYRDRVETPLLPYAESSVASPPPRS</sequence>
<comment type="caution">
    <text evidence="2">The sequence shown here is derived from an EMBL/GenBank/DDBJ whole genome shotgun (WGS) entry which is preliminary data.</text>
</comment>
<dbReference type="Proteomes" id="UP000234789">
    <property type="component" value="Unassembled WGS sequence"/>
</dbReference>
<evidence type="ECO:0000256" key="1">
    <source>
        <dbReference type="SAM" id="MobiDB-lite"/>
    </source>
</evidence>
<feature type="region of interest" description="Disordered" evidence="1">
    <location>
        <begin position="112"/>
        <end position="166"/>
    </location>
</feature>
<name>A0A2N5MZT6_9BACL</name>
<reference evidence="2 3" key="1">
    <citation type="submission" date="2017-05" db="EMBL/GenBank/DDBJ databases">
        <title>Functional genome analysis of Paenibacillus pasadenensis strain R16: insights on endophytic life style and antifungal activity.</title>
        <authorList>
            <person name="Passera A."/>
            <person name="Marcolungo L."/>
            <person name="Casati P."/>
            <person name="Brasca M."/>
            <person name="Quaglino F."/>
            <person name="Delledonne M."/>
        </authorList>
    </citation>
    <scope>NUCLEOTIDE SEQUENCE [LARGE SCALE GENOMIC DNA]</scope>
    <source>
        <strain evidence="2 3">R16</strain>
    </source>
</reference>
<dbReference type="EMBL" id="NFEZ01000004">
    <property type="protein sequence ID" value="PLT43572.1"/>
    <property type="molecule type" value="Genomic_DNA"/>
</dbReference>
<dbReference type="OrthoDB" id="2594151at2"/>
<evidence type="ECO:0008006" key="4">
    <source>
        <dbReference type="Google" id="ProtNLM"/>
    </source>
</evidence>
<keyword evidence="3" id="KW-1185">Reference proteome</keyword>
<gene>
    <name evidence="2" type="ORF">B8V81_2003</name>
</gene>
<feature type="compositionally biased region" description="Low complexity" evidence="1">
    <location>
        <begin position="125"/>
        <end position="166"/>
    </location>
</feature>
<protein>
    <recommendedName>
        <fullName evidence="4">Type IV pilus biogenesis protein PilO</fullName>
    </recommendedName>
</protein>
<dbReference type="Gene3D" id="3.30.70.60">
    <property type="match status" value="1"/>
</dbReference>